<organism evidence="1 2">
    <name type="scientific">Ambrosia artemisiifolia</name>
    <name type="common">Common ragweed</name>
    <dbReference type="NCBI Taxonomy" id="4212"/>
    <lineage>
        <taxon>Eukaryota</taxon>
        <taxon>Viridiplantae</taxon>
        <taxon>Streptophyta</taxon>
        <taxon>Embryophyta</taxon>
        <taxon>Tracheophyta</taxon>
        <taxon>Spermatophyta</taxon>
        <taxon>Magnoliopsida</taxon>
        <taxon>eudicotyledons</taxon>
        <taxon>Gunneridae</taxon>
        <taxon>Pentapetalae</taxon>
        <taxon>asterids</taxon>
        <taxon>campanulids</taxon>
        <taxon>Asterales</taxon>
        <taxon>Asteraceae</taxon>
        <taxon>Asteroideae</taxon>
        <taxon>Heliantheae alliance</taxon>
        <taxon>Heliantheae</taxon>
        <taxon>Ambrosia</taxon>
    </lineage>
</organism>
<proteinExistence type="predicted"/>
<evidence type="ECO:0000313" key="1">
    <source>
        <dbReference type="EMBL" id="KAI7732794.1"/>
    </source>
</evidence>
<dbReference type="Proteomes" id="UP001206925">
    <property type="component" value="Unassembled WGS sequence"/>
</dbReference>
<gene>
    <name evidence="1" type="ORF">M8C21_033614</name>
</gene>
<evidence type="ECO:0000313" key="2">
    <source>
        <dbReference type="Proteomes" id="UP001206925"/>
    </source>
</evidence>
<dbReference type="EMBL" id="JAMZMK010010156">
    <property type="protein sequence ID" value="KAI7732794.1"/>
    <property type="molecule type" value="Genomic_DNA"/>
</dbReference>
<reference evidence="1" key="1">
    <citation type="submission" date="2022-06" db="EMBL/GenBank/DDBJ databases">
        <title>Uncovering the hologenomic basis of an extraordinary plant invasion.</title>
        <authorList>
            <person name="Bieker V.C."/>
            <person name="Martin M.D."/>
            <person name="Gilbert T."/>
            <person name="Hodgins K."/>
            <person name="Battlay P."/>
            <person name="Petersen B."/>
            <person name="Wilson J."/>
        </authorList>
    </citation>
    <scope>NUCLEOTIDE SEQUENCE</scope>
    <source>
        <strain evidence="1">AA19_3_7</strain>
        <tissue evidence="1">Leaf</tissue>
    </source>
</reference>
<protein>
    <submittedName>
        <fullName evidence="1">Uncharacterized protein</fullName>
    </submittedName>
</protein>
<accession>A0AAD5C0T5</accession>
<dbReference type="AlphaFoldDB" id="A0AAD5C0T5"/>
<sequence>MLFTVGPAARIKCMFNTYGRRMRLDDGSVVSTFEKKRGNDRQTTTMTYFSITILTFHNQTSDVDEMIDKILQVEELR</sequence>
<name>A0AAD5C0T5_AMBAR</name>
<comment type="caution">
    <text evidence="1">The sequence shown here is derived from an EMBL/GenBank/DDBJ whole genome shotgun (WGS) entry which is preliminary data.</text>
</comment>
<keyword evidence="2" id="KW-1185">Reference proteome</keyword>